<evidence type="ECO:0000256" key="1">
    <source>
        <dbReference type="SAM" id="MobiDB-lite"/>
    </source>
</evidence>
<evidence type="ECO:0000313" key="3">
    <source>
        <dbReference type="EMBL" id="AYD82014.1"/>
    </source>
</evidence>
<organism evidence="3 4">
    <name type="scientific">Mycobacterium phage Saguaro</name>
    <dbReference type="NCBI Taxonomy" id="2315616"/>
    <lineage>
        <taxon>Viruses</taxon>
        <taxon>Duplodnaviria</taxon>
        <taxon>Heunggongvirae</taxon>
        <taxon>Uroviricota</taxon>
        <taxon>Caudoviricetes</taxon>
        <taxon>Bclasvirinae</taxon>
        <taxon>Saguarovirus</taxon>
        <taxon>Saguarovirus saguaro</taxon>
    </lineage>
</organism>
<name>A0A386KCI9_9CAUD</name>
<evidence type="ECO:0000313" key="4">
    <source>
        <dbReference type="Proteomes" id="UP000269292"/>
    </source>
</evidence>
<proteinExistence type="predicted"/>
<keyword evidence="2" id="KW-1133">Transmembrane helix</keyword>
<keyword evidence="4" id="KW-1185">Reference proteome</keyword>
<protein>
    <submittedName>
        <fullName evidence="3">Membrane protein</fullName>
    </submittedName>
</protein>
<gene>
    <name evidence="3" type="primary">19</name>
    <name evidence="3" type="ORF">SEA_SAGUARO_19</name>
</gene>
<dbReference type="EMBL" id="MH744423">
    <property type="protein sequence ID" value="AYD82014.1"/>
    <property type="molecule type" value="Genomic_DNA"/>
</dbReference>
<keyword evidence="2" id="KW-0472">Membrane</keyword>
<dbReference type="GeneID" id="60321089"/>
<dbReference type="KEGG" id="vg:60321089"/>
<reference evidence="3 4" key="1">
    <citation type="submission" date="2018-08" db="EMBL/GenBank/DDBJ databases">
        <authorList>
            <person name="Washington J.M."/>
            <person name="Garlena R.A."/>
            <person name="Russell D.A."/>
            <person name="Pope W.H."/>
            <person name="Jacobs-Sera D."/>
            <person name="Hatfull G.F."/>
        </authorList>
    </citation>
    <scope>NUCLEOTIDE SEQUENCE [LARGE SCALE GENOMIC DNA]</scope>
</reference>
<keyword evidence="2" id="KW-0812">Transmembrane</keyword>
<feature type="transmembrane region" description="Helical" evidence="2">
    <location>
        <begin position="49"/>
        <end position="71"/>
    </location>
</feature>
<accession>A0A386KCI9</accession>
<dbReference type="RefSeq" id="YP_009949682.1">
    <property type="nucleotide sequence ID" value="NC_051583.1"/>
</dbReference>
<feature type="region of interest" description="Disordered" evidence="1">
    <location>
        <begin position="181"/>
        <end position="200"/>
    </location>
</feature>
<evidence type="ECO:0000256" key="2">
    <source>
        <dbReference type="SAM" id="Phobius"/>
    </source>
</evidence>
<sequence>MSNVLSIVWSLPFLIGMVVGIVGQRLYYHLRARHEDKVNPLPDGRKRRVGGISSVWTGGMVAAFVLVYVLAQSQQTHDETVALAERTHQCQADLIASIERSRAISRENDELSMRQRDLLAELEELQAVWLGRIVNPEPPEIAALDPNDPRRQSWAIDVTRVYQERSRTLRDEVASITERQAQLAKERAANELPGPRCGER</sequence>
<dbReference type="Proteomes" id="UP000269292">
    <property type="component" value="Segment"/>
</dbReference>
<feature type="transmembrane region" description="Helical" evidence="2">
    <location>
        <begin position="6"/>
        <end position="28"/>
    </location>
</feature>